<dbReference type="FunFam" id="3.40.50.720:FF:000084">
    <property type="entry name" value="Short-chain dehydrogenase reductase"/>
    <property type="match status" value="1"/>
</dbReference>
<comment type="similarity">
    <text evidence="1">Belongs to the short-chain dehydrogenases/reductases (SDR) family.</text>
</comment>
<dbReference type="InterPro" id="IPR036291">
    <property type="entry name" value="NAD(P)-bd_dom_sf"/>
</dbReference>
<dbReference type="InterPro" id="IPR057326">
    <property type="entry name" value="KR_dom"/>
</dbReference>
<dbReference type="PRINTS" id="PR00080">
    <property type="entry name" value="SDRFAMILY"/>
</dbReference>
<dbReference type="RefSeq" id="WP_138252726.1">
    <property type="nucleotide sequence ID" value="NZ_VAVZ01000014.1"/>
</dbReference>
<dbReference type="Proteomes" id="UP000310458">
    <property type="component" value="Unassembled WGS sequence"/>
</dbReference>
<dbReference type="Pfam" id="PF13561">
    <property type="entry name" value="adh_short_C2"/>
    <property type="match status" value="1"/>
</dbReference>
<dbReference type="SMART" id="SM00822">
    <property type="entry name" value="PKS_KR"/>
    <property type="match status" value="1"/>
</dbReference>
<dbReference type="EMBL" id="VAVZ01000014">
    <property type="protein sequence ID" value="TLP98030.1"/>
    <property type="molecule type" value="Genomic_DNA"/>
</dbReference>
<dbReference type="PROSITE" id="PS00061">
    <property type="entry name" value="ADH_SHORT"/>
    <property type="match status" value="1"/>
</dbReference>
<evidence type="ECO:0000259" key="3">
    <source>
        <dbReference type="SMART" id="SM00822"/>
    </source>
</evidence>
<organism evidence="4 5">
    <name type="scientific">Nesterenkonia salmonea</name>
    <dbReference type="NCBI Taxonomy" id="1804987"/>
    <lineage>
        <taxon>Bacteria</taxon>
        <taxon>Bacillati</taxon>
        <taxon>Actinomycetota</taxon>
        <taxon>Actinomycetes</taxon>
        <taxon>Micrococcales</taxon>
        <taxon>Micrococcaceae</taxon>
        <taxon>Nesterenkonia</taxon>
    </lineage>
</organism>
<gene>
    <name evidence="4" type="ORF">FEF26_06455</name>
</gene>
<dbReference type="InterPro" id="IPR020904">
    <property type="entry name" value="Sc_DH/Rdtase_CS"/>
</dbReference>
<comment type="caution">
    <text evidence="4">The sequence shown here is derived from an EMBL/GenBank/DDBJ whole genome shotgun (WGS) entry which is preliminary data.</text>
</comment>
<dbReference type="PANTHER" id="PTHR42760">
    <property type="entry name" value="SHORT-CHAIN DEHYDROGENASES/REDUCTASES FAMILY MEMBER"/>
    <property type="match status" value="1"/>
</dbReference>
<evidence type="ECO:0000256" key="1">
    <source>
        <dbReference type="ARBA" id="ARBA00006484"/>
    </source>
</evidence>
<dbReference type="OrthoDB" id="4288312at2"/>
<feature type="domain" description="Ketoreductase" evidence="3">
    <location>
        <begin position="18"/>
        <end position="202"/>
    </location>
</feature>
<evidence type="ECO:0000256" key="2">
    <source>
        <dbReference type="ARBA" id="ARBA00023002"/>
    </source>
</evidence>
<dbReference type="AlphaFoldDB" id="A0A5R9BDN6"/>
<dbReference type="SUPFAM" id="SSF51735">
    <property type="entry name" value="NAD(P)-binding Rossmann-fold domains"/>
    <property type="match status" value="1"/>
</dbReference>
<keyword evidence="2" id="KW-0560">Oxidoreductase</keyword>
<dbReference type="Gene3D" id="3.40.50.720">
    <property type="entry name" value="NAD(P)-binding Rossmann-like Domain"/>
    <property type="match status" value="1"/>
</dbReference>
<sequence length="259" mass="26887">MTTPNAEPTSSAKDFTGQVCLVTGAARGIGYAISQELIALGAKVALVDIEGAAEAAARLGKNAESWTVDVRRRSQVRQCVHDVVEHFGRLDVLVNNAGTAARITLETMDDETWERDIATNLKGTYLFTQAAIYPYMRDQSYGRIVNVSSISGIMGGPLSSGEGGGRSGPAYAASKGGIIAFTKWVAKDVGSLGITINSVAPGPVATPLTADVNYAMGNQAIKRMGDPEDISAAVAYLASPRAGFVTGETLKVCGGSAIG</sequence>
<dbReference type="InterPro" id="IPR002347">
    <property type="entry name" value="SDR_fam"/>
</dbReference>
<reference evidence="4 5" key="1">
    <citation type="submission" date="2019-05" db="EMBL/GenBank/DDBJ databases">
        <title>Nesterenkonia sp. GY074 isolated from the Southern Atlantic Ocean.</title>
        <authorList>
            <person name="Zhang G."/>
        </authorList>
    </citation>
    <scope>NUCLEOTIDE SEQUENCE [LARGE SCALE GENOMIC DNA]</scope>
    <source>
        <strain evidence="4 5">GY074</strain>
    </source>
</reference>
<dbReference type="PRINTS" id="PR00081">
    <property type="entry name" value="GDHRDH"/>
</dbReference>
<dbReference type="PANTHER" id="PTHR42760:SF133">
    <property type="entry name" value="3-OXOACYL-[ACYL-CARRIER-PROTEIN] REDUCTASE"/>
    <property type="match status" value="1"/>
</dbReference>
<name>A0A5R9BDN6_9MICC</name>
<dbReference type="GO" id="GO:0016616">
    <property type="term" value="F:oxidoreductase activity, acting on the CH-OH group of donors, NAD or NADP as acceptor"/>
    <property type="evidence" value="ECO:0007669"/>
    <property type="project" value="TreeGrafter"/>
</dbReference>
<keyword evidence="5" id="KW-1185">Reference proteome</keyword>
<evidence type="ECO:0000313" key="4">
    <source>
        <dbReference type="EMBL" id="TLP98030.1"/>
    </source>
</evidence>
<accession>A0A5R9BDN6</accession>
<proteinExistence type="inferred from homology"/>
<evidence type="ECO:0000313" key="5">
    <source>
        <dbReference type="Proteomes" id="UP000310458"/>
    </source>
</evidence>
<protein>
    <submittedName>
        <fullName evidence="4">SDR family oxidoreductase</fullName>
    </submittedName>
</protein>